<protein>
    <submittedName>
        <fullName evidence="6">Phosphoserine phosphatase</fullName>
    </submittedName>
</protein>
<evidence type="ECO:0000256" key="3">
    <source>
        <dbReference type="ARBA" id="ARBA00022801"/>
    </source>
</evidence>
<reference evidence="7" key="1">
    <citation type="submission" date="2016-10" db="EMBL/GenBank/DDBJ databases">
        <authorList>
            <person name="Varghese N."/>
            <person name="Submissions S."/>
        </authorList>
    </citation>
    <scope>NUCLEOTIDE SEQUENCE [LARGE SCALE GENOMIC DNA]</scope>
    <source>
        <strain evidence="7">DSM 11005</strain>
    </source>
</reference>
<evidence type="ECO:0000256" key="4">
    <source>
        <dbReference type="ARBA" id="ARBA00022842"/>
    </source>
</evidence>
<dbReference type="EMBL" id="FMYW01000001">
    <property type="protein sequence ID" value="SDB94439.1"/>
    <property type="molecule type" value="Genomic_DNA"/>
</dbReference>
<dbReference type="Pfam" id="PF12710">
    <property type="entry name" value="HAD"/>
    <property type="match status" value="1"/>
</dbReference>
<accession>A0A1G6HJK7</accession>
<keyword evidence="4" id="KW-0460">Magnesium</keyword>
<evidence type="ECO:0000256" key="5">
    <source>
        <dbReference type="SAM" id="SignalP"/>
    </source>
</evidence>
<comment type="similarity">
    <text evidence="1">Belongs to the HAD-like hydrolase superfamily. SerB family.</text>
</comment>
<name>A0A1G6HJK7_9FIRM</name>
<dbReference type="InterPro" id="IPR050582">
    <property type="entry name" value="HAD-like_SerB"/>
</dbReference>
<gene>
    <name evidence="6" type="ORF">SAMN04487864_1019</name>
</gene>
<proteinExistence type="inferred from homology"/>
<keyword evidence="5" id="KW-0732">Signal</keyword>
<evidence type="ECO:0000313" key="7">
    <source>
        <dbReference type="Proteomes" id="UP000198943"/>
    </source>
</evidence>
<organism evidence="6 7">
    <name type="scientific">Succiniclasticum ruminis</name>
    <dbReference type="NCBI Taxonomy" id="40841"/>
    <lineage>
        <taxon>Bacteria</taxon>
        <taxon>Bacillati</taxon>
        <taxon>Bacillota</taxon>
        <taxon>Negativicutes</taxon>
        <taxon>Acidaminococcales</taxon>
        <taxon>Acidaminococcaceae</taxon>
        <taxon>Succiniclasticum</taxon>
    </lineage>
</organism>
<dbReference type="PANTHER" id="PTHR43344:SF13">
    <property type="entry name" value="PHOSPHATASE RV3661-RELATED"/>
    <property type="match status" value="1"/>
</dbReference>
<evidence type="ECO:0000256" key="2">
    <source>
        <dbReference type="ARBA" id="ARBA00022723"/>
    </source>
</evidence>
<dbReference type="PANTHER" id="PTHR43344">
    <property type="entry name" value="PHOSPHOSERINE PHOSPHATASE"/>
    <property type="match status" value="1"/>
</dbReference>
<dbReference type="GO" id="GO:0016787">
    <property type="term" value="F:hydrolase activity"/>
    <property type="evidence" value="ECO:0007669"/>
    <property type="project" value="UniProtKB-KW"/>
</dbReference>
<sequence>MRIVELSKKKLLAFVLAAAVSFGAICDVDAATRAEIGQITVNKRGSNFKCWNKDAASYQALTKYVKEITKKNSKSYIPVEDRIAVFDMDGTILCETAPYYLSQMLILDRALHDKSYTAPAEDRKFAQALDAWLKNKNTGKKPGSSSPHFASVFSGLTDPEYTAYVKKFMAKPVEGLGNLAWGEAFYLPMVEVIKYLQANQFQVYIVSGSERQLVRILVCDMLAIPKANAIGTDNAILAAHQGNTDGLKYVYRKDDYLVRGKYRGKNLQMNKVTAIAREIGKQPVLAFGNSRDDASMLNYAIYGNKYKSAAFFVLCDDLQRELGNLEKADKCRKLAAEYGWNVISMRDDFKTIYGDNVKRVTVSR</sequence>
<feature type="chain" id="PRO_5038422264" evidence="5">
    <location>
        <begin position="27"/>
        <end position="364"/>
    </location>
</feature>
<evidence type="ECO:0000256" key="1">
    <source>
        <dbReference type="ARBA" id="ARBA00009184"/>
    </source>
</evidence>
<dbReference type="InterPro" id="IPR023214">
    <property type="entry name" value="HAD_sf"/>
</dbReference>
<dbReference type="GO" id="GO:0046872">
    <property type="term" value="F:metal ion binding"/>
    <property type="evidence" value="ECO:0007669"/>
    <property type="project" value="UniProtKB-KW"/>
</dbReference>
<dbReference type="Gene3D" id="3.40.50.1000">
    <property type="entry name" value="HAD superfamily/HAD-like"/>
    <property type="match status" value="1"/>
</dbReference>
<dbReference type="AlphaFoldDB" id="A0A1G6HJK7"/>
<dbReference type="SUPFAM" id="SSF56784">
    <property type="entry name" value="HAD-like"/>
    <property type="match status" value="1"/>
</dbReference>
<dbReference type="InterPro" id="IPR036412">
    <property type="entry name" value="HAD-like_sf"/>
</dbReference>
<feature type="signal peptide" evidence="5">
    <location>
        <begin position="1"/>
        <end position="26"/>
    </location>
</feature>
<evidence type="ECO:0000313" key="6">
    <source>
        <dbReference type="EMBL" id="SDB94439.1"/>
    </source>
</evidence>
<dbReference type="Proteomes" id="UP000198943">
    <property type="component" value="Unassembled WGS sequence"/>
</dbReference>
<keyword evidence="2" id="KW-0479">Metal-binding</keyword>
<keyword evidence="7" id="KW-1185">Reference proteome</keyword>
<keyword evidence="3" id="KW-0378">Hydrolase</keyword>